<dbReference type="InterPro" id="IPR010982">
    <property type="entry name" value="Lambda_DNA-bd_dom_sf"/>
</dbReference>
<dbReference type="AlphaFoldDB" id="A0A0F5LFH7"/>
<dbReference type="SUPFAM" id="SSF51306">
    <property type="entry name" value="LexA/Signal peptidase"/>
    <property type="match status" value="1"/>
</dbReference>
<gene>
    <name evidence="2" type="ORF">VW35_02410</name>
</gene>
<dbReference type="Pfam" id="PF00717">
    <property type="entry name" value="Peptidase_S24"/>
    <property type="match status" value="1"/>
</dbReference>
<dbReference type="PROSITE" id="PS50943">
    <property type="entry name" value="HTH_CROC1"/>
    <property type="match status" value="1"/>
</dbReference>
<dbReference type="OrthoDB" id="7984422at2"/>
<reference evidence="2 3" key="1">
    <citation type="submission" date="2015-03" db="EMBL/GenBank/DDBJ databases">
        <authorList>
            <person name="Hassan Y.I."/>
            <person name="Lepp D."/>
            <person name="Zhou T."/>
        </authorList>
    </citation>
    <scope>NUCLEOTIDE SEQUENCE [LARGE SCALE GENOMIC DNA]</scope>
    <source>
        <strain evidence="2 3">GH2-10</strain>
    </source>
</reference>
<evidence type="ECO:0000259" key="1">
    <source>
        <dbReference type="PROSITE" id="PS50943"/>
    </source>
</evidence>
<dbReference type="CDD" id="cd00093">
    <property type="entry name" value="HTH_XRE"/>
    <property type="match status" value="1"/>
</dbReference>
<sequence>MANWLEPFIKNSPVASQEALADLLGVSRATVNRLANDHSKLKRDRAELMAPHLGVTAEDLMLNRLPWEAKTSAPPDGEHIRRGLPLGSAIVVATVEAGAWREVDEFDQSDPEWVAVPPDDKYPDATQDVYNVAGDSMNALQPHPITPGSRVVAIRYDEIASRAPLRDGLVVVVQRSRNGGQERELTVKQVAWFDDRIEFQPRSTNPKHKPIVVEHDSWEDNGVEVAIVGLVRDIIHRLPG</sequence>
<dbReference type="PATRIC" id="fig|361041.3.peg.3867"/>
<dbReference type="Pfam" id="PF01381">
    <property type="entry name" value="HTH_3"/>
    <property type="match status" value="1"/>
</dbReference>
<dbReference type="Gene3D" id="2.10.109.10">
    <property type="entry name" value="Umud Fragment, subunit A"/>
    <property type="match status" value="1"/>
</dbReference>
<dbReference type="InterPro" id="IPR015927">
    <property type="entry name" value="Peptidase_S24_S26A/B/C"/>
</dbReference>
<organism evidence="2 3">
    <name type="scientific">Devosia soli</name>
    <dbReference type="NCBI Taxonomy" id="361041"/>
    <lineage>
        <taxon>Bacteria</taxon>
        <taxon>Pseudomonadati</taxon>
        <taxon>Pseudomonadota</taxon>
        <taxon>Alphaproteobacteria</taxon>
        <taxon>Hyphomicrobiales</taxon>
        <taxon>Devosiaceae</taxon>
        <taxon>Devosia</taxon>
    </lineage>
</organism>
<proteinExistence type="predicted"/>
<evidence type="ECO:0000313" key="3">
    <source>
        <dbReference type="Proteomes" id="UP000033514"/>
    </source>
</evidence>
<dbReference type="InterPro" id="IPR036286">
    <property type="entry name" value="LexA/Signal_pep-like_sf"/>
</dbReference>
<dbReference type="GO" id="GO:0003677">
    <property type="term" value="F:DNA binding"/>
    <property type="evidence" value="ECO:0007669"/>
    <property type="project" value="InterPro"/>
</dbReference>
<dbReference type="Gene3D" id="1.10.260.40">
    <property type="entry name" value="lambda repressor-like DNA-binding domains"/>
    <property type="match status" value="1"/>
</dbReference>
<dbReference type="CDD" id="cd06529">
    <property type="entry name" value="S24_LexA-like"/>
    <property type="match status" value="1"/>
</dbReference>
<accession>A0A0F5LFH7</accession>
<dbReference type="InterPro" id="IPR001387">
    <property type="entry name" value="Cro/C1-type_HTH"/>
</dbReference>
<dbReference type="InterPro" id="IPR039418">
    <property type="entry name" value="LexA-like"/>
</dbReference>
<dbReference type="RefSeq" id="WP_046141389.1">
    <property type="nucleotide sequence ID" value="NZ_LAJG01000005.1"/>
</dbReference>
<dbReference type="Proteomes" id="UP000033514">
    <property type="component" value="Unassembled WGS sequence"/>
</dbReference>
<dbReference type="EMBL" id="LAJG01000005">
    <property type="protein sequence ID" value="KKB81040.1"/>
    <property type="molecule type" value="Genomic_DNA"/>
</dbReference>
<evidence type="ECO:0000313" key="2">
    <source>
        <dbReference type="EMBL" id="KKB81040.1"/>
    </source>
</evidence>
<dbReference type="STRING" id="361041.VW35_02410"/>
<name>A0A0F5LFH7_9HYPH</name>
<keyword evidence="3" id="KW-1185">Reference proteome</keyword>
<comment type="caution">
    <text evidence="2">The sequence shown here is derived from an EMBL/GenBank/DDBJ whole genome shotgun (WGS) entry which is preliminary data.</text>
</comment>
<dbReference type="SUPFAM" id="SSF47413">
    <property type="entry name" value="lambda repressor-like DNA-binding domains"/>
    <property type="match status" value="1"/>
</dbReference>
<feature type="domain" description="HTH cro/C1-type" evidence="1">
    <location>
        <begin position="16"/>
        <end position="60"/>
    </location>
</feature>
<protein>
    <recommendedName>
        <fullName evidence="1">HTH cro/C1-type domain-containing protein</fullName>
    </recommendedName>
</protein>